<dbReference type="HOGENOM" id="CLU_123182_0_0_5"/>
<dbReference type="OrthoDB" id="9810432at2"/>
<keyword evidence="2" id="KW-1185">Reference proteome</keyword>
<name>F0J354_ACIMA</name>
<proteinExistence type="predicted"/>
<dbReference type="Proteomes" id="UP000007100">
    <property type="component" value="Chromosome"/>
</dbReference>
<sequence length="158" mass="18276">MSQHEPLNSVMLVLIRRCVEHWLRFGHDVREQILDRRRRLNWFALGAEFASFRWWLNDFGTVVSLVDILRACTPAEPCSTVSGVDSGGEILLRQSGWSRVQHVFATIGVIETVGFDPADIAPHYWRHAHNRPTCDAAPRPYQDDQHRAWQRCRRMGVS</sequence>
<evidence type="ECO:0000313" key="1">
    <source>
        <dbReference type="EMBL" id="BAJ82000.1"/>
    </source>
</evidence>
<dbReference type="AlphaFoldDB" id="F0J354"/>
<reference evidence="1 2" key="1">
    <citation type="submission" date="2010-12" db="EMBL/GenBank/DDBJ databases">
        <title>Whole genome sequence of Acidiphilium multivorum AIU301.</title>
        <authorList>
            <person name="Narita-Yamada S."/>
            <person name="Nakamura S."/>
            <person name="Ito N."/>
            <person name="Takarada H."/>
            <person name="Katano Y."/>
            <person name="Nakazawa H."/>
            <person name="Hosoyama A."/>
            <person name="Yamada R."/>
            <person name="Fujita N."/>
        </authorList>
    </citation>
    <scope>NUCLEOTIDE SEQUENCE [LARGE SCALE GENOMIC DNA]</scope>
    <source>
        <strain evidence="2">DSM 11245 / JCM 8867 / AIU301</strain>
    </source>
</reference>
<dbReference type="InterPro" id="IPR021263">
    <property type="entry name" value="DUF2840"/>
</dbReference>
<organism evidence="1 2">
    <name type="scientific">Acidiphilium multivorum (strain DSM 11245 / JCM 8867 / NBRC 100883 / AIU 301)</name>
    <dbReference type="NCBI Taxonomy" id="926570"/>
    <lineage>
        <taxon>Bacteria</taxon>
        <taxon>Pseudomonadati</taxon>
        <taxon>Pseudomonadota</taxon>
        <taxon>Alphaproteobacteria</taxon>
        <taxon>Acetobacterales</taxon>
        <taxon>Acidocellaceae</taxon>
        <taxon>Acidiphilium</taxon>
    </lineage>
</organism>
<evidence type="ECO:0000313" key="2">
    <source>
        <dbReference type="Proteomes" id="UP000007100"/>
    </source>
</evidence>
<gene>
    <name evidence="1" type="ordered locus">ACMV_26530</name>
</gene>
<dbReference type="EMBL" id="AP012035">
    <property type="protein sequence ID" value="BAJ82000.1"/>
    <property type="molecule type" value="Genomic_DNA"/>
</dbReference>
<dbReference type="Pfam" id="PF11000">
    <property type="entry name" value="DUF2840"/>
    <property type="match status" value="1"/>
</dbReference>
<dbReference type="RefSeq" id="WP_013640748.1">
    <property type="nucleotide sequence ID" value="NC_015186.1"/>
</dbReference>
<accession>F0J354</accession>
<dbReference type="KEGG" id="amv:ACMV_26530"/>
<protein>
    <submittedName>
        <fullName evidence="1">Uncharacterized protein</fullName>
    </submittedName>
</protein>